<evidence type="ECO:0000313" key="1">
    <source>
        <dbReference type="EMBL" id="UNS99793.1"/>
    </source>
</evidence>
<organism evidence="1 2">
    <name type="scientific">Streptomyces tubbatahanensis</name>
    <dbReference type="NCBI Taxonomy" id="2923272"/>
    <lineage>
        <taxon>Bacteria</taxon>
        <taxon>Bacillati</taxon>
        <taxon>Actinomycetota</taxon>
        <taxon>Actinomycetes</taxon>
        <taxon>Kitasatosporales</taxon>
        <taxon>Streptomycetaceae</taxon>
        <taxon>Streptomyces</taxon>
    </lineage>
</organism>
<proteinExistence type="predicted"/>
<keyword evidence="2" id="KW-1185">Reference proteome</keyword>
<dbReference type="Gene3D" id="3.30.70.100">
    <property type="match status" value="1"/>
</dbReference>
<dbReference type="RefSeq" id="WP_242755695.1">
    <property type="nucleotide sequence ID" value="NZ_CP093846.1"/>
</dbReference>
<dbReference type="InterPro" id="IPR021667">
    <property type="entry name" value="HapK"/>
</dbReference>
<dbReference type="Proteomes" id="UP001202244">
    <property type="component" value="Chromosome"/>
</dbReference>
<evidence type="ECO:0000313" key="2">
    <source>
        <dbReference type="Proteomes" id="UP001202244"/>
    </source>
</evidence>
<protein>
    <submittedName>
        <fullName evidence="1">RedY protein</fullName>
    </submittedName>
</protein>
<gene>
    <name evidence="1" type="ORF">MMF93_27615</name>
</gene>
<dbReference type="EMBL" id="CP093846">
    <property type="protein sequence ID" value="UNS99793.1"/>
    <property type="molecule type" value="Genomic_DNA"/>
</dbReference>
<accession>A0ABY3XZT4</accession>
<dbReference type="Pfam" id="PF11639">
    <property type="entry name" value="HapK"/>
    <property type="match status" value="1"/>
</dbReference>
<reference evidence="1 2" key="1">
    <citation type="journal article" date="2023" name="Microbiol. Spectr.">
        <title>Synergy between Genome Mining, Metabolomics, and Bioinformatics Uncovers Antibacterial Chlorinated Carbazole Alkaloids and Their Biosynthetic Gene Cluster from Streptomyces tubbatahanensis sp. nov., a Novel Actinomycete Isolated from Sulu Sea, Philippines.</title>
        <authorList>
            <person name="Tenebro C.P."/>
            <person name="Trono D.J.V.L."/>
            <person name="Balida L.A.P."/>
            <person name="Bayog L.K.A."/>
            <person name="Bruna J.R."/>
            <person name="Sabido E.M."/>
            <person name="Caspe D.P.C."/>
            <person name="de Los Santos E.L.C."/>
            <person name="Saludes J.P."/>
            <person name="Dalisay D.S."/>
        </authorList>
    </citation>
    <scope>NUCLEOTIDE SEQUENCE [LARGE SCALE GENOMIC DNA]</scope>
    <source>
        <strain evidence="1 2">DSD3025</strain>
    </source>
</reference>
<name>A0ABY3XZT4_9ACTN</name>
<sequence>MDVIVHRIRLRDGVTPARFETWVRESDYAACPRLPSVISFGVQRVPAGDTASCDYFEVISVQSREAFRKDMEGDVFRKLAAEFDELALVVDELAGERVGCGYVAG</sequence>